<feature type="compositionally biased region" description="Low complexity" evidence="1">
    <location>
        <begin position="165"/>
        <end position="183"/>
    </location>
</feature>
<dbReference type="Proteomes" id="UP000776164">
    <property type="component" value="Unassembled WGS sequence"/>
</dbReference>
<keyword evidence="2" id="KW-0472">Membrane</keyword>
<accession>A0ABS2L389</accession>
<feature type="transmembrane region" description="Helical" evidence="2">
    <location>
        <begin position="12"/>
        <end position="33"/>
    </location>
</feature>
<evidence type="ECO:0000313" key="3">
    <source>
        <dbReference type="EMBL" id="MBM7471569.1"/>
    </source>
</evidence>
<evidence type="ECO:0000313" key="4">
    <source>
        <dbReference type="Proteomes" id="UP000776164"/>
    </source>
</evidence>
<keyword evidence="2" id="KW-1133">Transmembrane helix</keyword>
<keyword evidence="4" id="KW-1185">Reference proteome</keyword>
<organism evidence="3 4">
    <name type="scientific">Subtercola frigoramans</name>
    <dbReference type="NCBI Taxonomy" id="120298"/>
    <lineage>
        <taxon>Bacteria</taxon>
        <taxon>Bacillati</taxon>
        <taxon>Actinomycetota</taxon>
        <taxon>Actinomycetes</taxon>
        <taxon>Micrococcales</taxon>
        <taxon>Microbacteriaceae</taxon>
        <taxon>Subtercola</taxon>
    </lineage>
</organism>
<dbReference type="RefSeq" id="WP_205107650.1">
    <property type="nucleotide sequence ID" value="NZ_BAAAHT010000013.1"/>
</dbReference>
<name>A0ABS2L389_9MICO</name>
<evidence type="ECO:0000256" key="1">
    <source>
        <dbReference type="SAM" id="MobiDB-lite"/>
    </source>
</evidence>
<dbReference type="EMBL" id="JAFBBU010000001">
    <property type="protein sequence ID" value="MBM7471569.1"/>
    <property type="molecule type" value="Genomic_DNA"/>
</dbReference>
<feature type="transmembrane region" description="Helical" evidence="2">
    <location>
        <begin position="98"/>
        <end position="118"/>
    </location>
</feature>
<gene>
    <name evidence="3" type="ORF">JOE66_001203</name>
</gene>
<reference evidence="3 4" key="1">
    <citation type="submission" date="2021-01" db="EMBL/GenBank/DDBJ databases">
        <title>Sequencing the genomes of 1000 actinobacteria strains.</title>
        <authorList>
            <person name="Klenk H.-P."/>
        </authorList>
    </citation>
    <scope>NUCLEOTIDE SEQUENCE [LARGE SCALE GENOMIC DNA]</scope>
    <source>
        <strain evidence="3 4">DSM 13057</strain>
    </source>
</reference>
<feature type="transmembrane region" description="Helical" evidence="2">
    <location>
        <begin position="45"/>
        <end position="69"/>
    </location>
</feature>
<protein>
    <submittedName>
        <fullName evidence="3">Uncharacterized protein</fullName>
    </submittedName>
</protein>
<sequence length="193" mass="20018">MATRSSKAMTVARPILIGAGVLGLVLGAVVMVSKQSPVQIVGVGLWMLGAIILHDAVLSPLVLVASVLVRRASRRPASASVSSSAQSHSAQSRRVWRGVLLIVQGAVIVGAILTLVVVPEIYAKTLGTANPTILPSDYGLRLGLMWIVIAAVTAITSVVYARRSANNPADDPADDSANNPADNTAKNSPRDTP</sequence>
<evidence type="ECO:0000256" key="2">
    <source>
        <dbReference type="SAM" id="Phobius"/>
    </source>
</evidence>
<keyword evidence="2" id="KW-0812">Transmembrane</keyword>
<comment type="caution">
    <text evidence="3">The sequence shown here is derived from an EMBL/GenBank/DDBJ whole genome shotgun (WGS) entry which is preliminary data.</text>
</comment>
<proteinExistence type="predicted"/>
<feature type="region of interest" description="Disordered" evidence="1">
    <location>
        <begin position="165"/>
        <end position="193"/>
    </location>
</feature>
<feature type="transmembrane region" description="Helical" evidence="2">
    <location>
        <begin position="138"/>
        <end position="161"/>
    </location>
</feature>